<evidence type="ECO:0000313" key="2">
    <source>
        <dbReference type="Proteomes" id="UP000223906"/>
    </source>
</evidence>
<dbReference type="EMBL" id="KY629563">
    <property type="protein sequence ID" value="ARK07442.1"/>
    <property type="molecule type" value="Genomic_DNA"/>
</dbReference>
<sequence>MAIVTITLTDIDLDSGSYQAALDVKDHKIDDGQATAAHFTGHYIYQMIHTPEFRDSVLKYAEALVAANPERSIANADVIAQQGGAVSSN</sequence>
<evidence type="ECO:0000313" key="1">
    <source>
        <dbReference type="EMBL" id="ARK07442.1"/>
    </source>
</evidence>
<protein>
    <submittedName>
        <fullName evidence="1">Uncharacterized protein</fullName>
    </submittedName>
</protein>
<organism evidence="1 2">
    <name type="scientific">Sphingobium phage Lacusarx</name>
    <dbReference type="NCBI Taxonomy" id="1980139"/>
    <lineage>
        <taxon>Viruses</taxon>
        <taxon>Duplodnaviria</taxon>
        <taxon>Heunggongvirae</taxon>
        <taxon>Uroviricota</taxon>
        <taxon>Caudoviricetes</taxon>
        <taxon>Lacusarxvirus</taxon>
        <taxon>Lacusarxvirus lacusarx</taxon>
    </lineage>
</organism>
<proteinExistence type="predicted"/>
<dbReference type="Proteomes" id="UP000223906">
    <property type="component" value="Segment"/>
</dbReference>
<name>A0A1W6DXE9_9CAUD</name>
<keyword evidence="2" id="KW-1185">Reference proteome</keyword>
<reference evidence="1 2" key="1">
    <citation type="submission" date="2017-02" db="EMBL/GenBank/DDBJ databases">
        <title>The first characterized phage against a member of the ecologically important #sphingomonads reveals high dissimilarity against all other known phages.</title>
        <authorList>
            <person name="Nielsen T.K."/>
            <person name="Carstens A.B."/>
            <person name="Kot W."/>
            <person name="Lametsch R."/>
            <person name="Neve H."/>
            <person name="Hansen L.H."/>
        </authorList>
    </citation>
    <scope>NUCLEOTIDE SEQUENCE [LARGE SCALE GENOMIC DNA]</scope>
</reference>
<gene>
    <name evidence="1" type="ORF">LAV_00042</name>
</gene>
<accession>A0A1W6DXE9</accession>